<dbReference type="GO" id="GO:0005829">
    <property type="term" value="C:cytosol"/>
    <property type="evidence" value="ECO:0007669"/>
    <property type="project" value="TreeGrafter"/>
</dbReference>
<dbReference type="Gene3D" id="3.40.720.10">
    <property type="entry name" value="Alkaline Phosphatase, subunit A"/>
    <property type="match status" value="1"/>
</dbReference>
<evidence type="ECO:0000256" key="3">
    <source>
        <dbReference type="ARBA" id="ARBA00023211"/>
    </source>
</evidence>
<keyword evidence="3" id="KW-0464">Manganese</keyword>
<comment type="similarity">
    <text evidence="1">Belongs to the phosphopentomutase family.</text>
</comment>
<dbReference type="EC" id="5.4.2.7" evidence="5"/>
<evidence type="ECO:0000313" key="5">
    <source>
        <dbReference type="EMBL" id="STM57876.1"/>
    </source>
</evidence>
<accession>A0A377E2U3</accession>
<keyword evidence="2" id="KW-0479">Metal-binding</keyword>
<keyword evidence="5" id="KW-0413">Isomerase</keyword>
<dbReference type="GO" id="GO:0000287">
    <property type="term" value="F:magnesium ion binding"/>
    <property type="evidence" value="ECO:0007669"/>
    <property type="project" value="InterPro"/>
</dbReference>
<reference evidence="5 6" key="1">
    <citation type="submission" date="2018-06" db="EMBL/GenBank/DDBJ databases">
        <authorList>
            <consortium name="Pathogen Informatics"/>
            <person name="Doyle S."/>
        </authorList>
    </citation>
    <scope>NUCLEOTIDE SEQUENCE [LARGE SCALE GENOMIC DNA]</scope>
    <source>
        <strain evidence="5 6">NCTC10429</strain>
    </source>
</reference>
<dbReference type="SUPFAM" id="SSF53649">
    <property type="entry name" value="Alkaline phosphatase-like"/>
    <property type="match status" value="1"/>
</dbReference>
<dbReference type="InterPro" id="IPR010045">
    <property type="entry name" value="DeoB"/>
</dbReference>
<name>A0A377E2U3_ECOLX</name>
<dbReference type="InterPro" id="IPR017850">
    <property type="entry name" value="Alkaline_phosphatase_core_sf"/>
</dbReference>
<dbReference type="GO" id="GO:0009117">
    <property type="term" value="P:nucleotide metabolic process"/>
    <property type="evidence" value="ECO:0007669"/>
    <property type="project" value="InterPro"/>
</dbReference>
<evidence type="ECO:0000259" key="4">
    <source>
        <dbReference type="Pfam" id="PF01676"/>
    </source>
</evidence>
<gene>
    <name evidence="5" type="primary">deoB_3</name>
    <name evidence="5" type="ORF">NCTC10429_04469</name>
</gene>
<protein>
    <submittedName>
        <fullName evidence="5">Phosphopentomutase</fullName>
        <ecNumber evidence="5">5.4.2.7</ecNumber>
    </submittedName>
</protein>
<dbReference type="GO" id="GO:0008973">
    <property type="term" value="F:phosphopentomutase activity"/>
    <property type="evidence" value="ECO:0007669"/>
    <property type="project" value="UniProtKB-EC"/>
</dbReference>
<evidence type="ECO:0000256" key="1">
    <source>
        <dbReference type="ARBA" id="ARBA00010373"/>
    </source>
</evidence>
<dbReference type="EMBL" id="UGEX01000002">
    <property type="protein sequence ID" value="STM57876.1"/>
    <property type="molecule type" value="Genomic_DNA"/>
</dbReference>
<dbReference type="Pfam" id="PF01676">
    <property type="entry name" value="Metalloenzyme"/>
    <property type="match status" value="1"/>
</dbReference>
<proteinExistence type="inferred from homology"/>
<dbReference type="InterPro" id="IPR006124">
    <property type="entry name" value="Metalloenzyme"/>
</dbReference>
<dbReference type="PANTHER" id="PTHR21110">
    <property type="entry name" value="PHOSPHOPENTOMUTASE"/>
    <property type="match status" value="1"/>
</dbReference>
<organism evidence="5 6">
    <name type="scientific">Escherichia coli</name>
    <dbReference type="NCBI Taxonomy" id="562"/>
    <lineage>
        <taxon>Bacteria</taxon>
        <taxon>Pseudomonadati</taxon>
        <taxon>Pseudomonadota</taxon>
        <taxon>Gammaproteobacteria</taxon>
        <taxon>Enterobacterales</taxon>
        <taxon>Enterobacteriaceae</taxon>
        <taxon>Escherichia</taxon>
    </lineage>
</organism>
<evidence type="ECO:0000313" key="6">
    <source>
        <dbReference type="Proteomes" id="UP000254088"/>
    </source>
</evidence>
<evidence type="ECO:0000256" key="2">
    <source>
        <dbReference type="ARBA" id="ARBA00022723"/>
    </source>
</evidence>
<dbReference type="AlphaFoldDB" id="A0A377E2U3"/>
<dbReference type="Proteomes" id="UP000254088">
    <property type="component" value="Unassembled WGS sequence"/>
</dbReference>
<dbReference type="GO" id="GO:0043094">
    <property type="term" value="P:metabolic compound salvage"/>
    <property type="evidence" value="ECO:0007669"/>
    <property type="project" value="InterPro"/>
</dbReference>
<dbReference type="PANTHER" id="PTHR21110:SF0">
    <property type="entry name" value="PHOSPHOPENTOMUTASE"/>
    <property type="match status" value="1"/>
</dbReference>
<sequence length="79" mass="8267">MKRAFIMVLDSFGIGATEDAERFGDVGADTLGHIAEACAKGEADNGRKGPLNLPNLTRLGLAKAHEGSTGFIPGNGRQR</sequence>
<feature type="domain" description="Metalloenzyme" evidence="4">
    <location>
        <begin position="2"/>
        <end position="57"/>
    </location>
</feature>